<protein>
    <submittedName>
        <fullName evidence="1">Uncharacterized protein</fullName>
    </submittedName>
</protein>
<dbReference type="EMBL" id="BGZK01002976">
    <property type="protein sequence ID" value="GBP97641.1"/>
    <property type="molecule type" value="Genomic_DNA"/>
</dbReference>
<reference evidence="1 2" key="1">
    <citation type="journal article" date="2019" name="Commun. Biol.">
        <title>The bagworm genome reveals a unique fibroin gene that provides high tensile strength.</title>
        <authorList>
            <person name="Kono N."/>
            <person name="Nakamura H."/>
            <person name="Ohtoshi R."/>
            <person name="Tomita M."/>
            <person name="Numata K."/>
            <person name="Arakawa K."/>
        </authorList>
    </citation>
    <scope>NUCLEOTIDE SEQUENCE [LARGE SCALE GENOMIC DNA]</scope>
</reference>
<accession>A0A4C2A9V5</accession>
<sequence>MKDAIIQRCQAVVRIKVYGAVFATSTLVPLSLQIKAAHALLLAPITRAAPPRFYYHFNPTPLFARLVPLWRL</sequence>
<dbReference type="Proteomes" id="UP000299102">
    <property type="component" value="Unassembled WGS sequence"/>
</dbReference>
<organism evidence="1 2">
    <name type="scientific">Eumeta variegata</name>
    <name type="common">Bagworm moth</name>
    <name type="synonym">Eumeta japonica</name>
    <dbReference type="NCBI Taxonomy" id="151549"/>
    <lineage>
        <taxon>Eukaryota</taxon>
        <taxon>Metazoa</taxon>
        <taxon>Ecdysozoa</taxon>
        <taxon>Arthropoda</taxon>
        <taxon>Hexapoda</taxon>
        <taxon>Insecta</taxon>
        <taxon>Pterygota</taxon>
        <taxon>Neoptera</taxon>
        <taxon>Endopterygota</taxon>
        <taxon>Lepidoptera</taxon>
        <taxon>Glossata</taxon>
        <taxon>Ditrysia</taxon>
        <taxon>Tineoidea</taxon>
        <taxon>Psychidae</taxon>
        <taxon>Oiketicinae</taxon>
        <taxon>Eumeta</taxon>
    </lineage>
</organism>
<proteinExistence type="predicted"/>
<evidence type="ECO:0000313" key="1">
    <source>
        <dbReference type="EMBL" id="GBP97641.1"/>
    </source>
</evidence>
<comment type="caution">
    <text evidence="1">The sequence shown here is derived from an EMBL/GenBank/DDBJ whole genome shotgun (WGS) entry which is preliminary data.</text>
</comment>
<dbReference type="AlphaFoldDB" id="A0A4C2A9V5"/>
<gene>
    <name evidence="1" type="ORF">EVAR_94018_1</name>
</gene>
<name>A0A4C2A9V5_EUMVA</name>
<evidence type="ECO:0000313" key="2">
    <source>
        <dbReference type="Proteomes" id="UP000299102"/>
    </source>
</evidence>
<keyword evidence="2" id="KW-1185">Reference proteome</keyword>